<dbReference type="Pfam" id="PF00586">
    <property type="entry name" value="AIRS"/>
    <property type="match status" value="1"/>
</dbReference>
<keyword evidence="14" id="KW-1185">Reference proteome</keyword>
<dbReference type="Pfam" id="PF07992">
    <property type="entry name" value="Pyr_redox_2"/>
    <property type="match status" value="1"/>
</dbReference>
<feature type="domain" description="FAD/NAD(P)-binding" evidence="12">
    <location>
        <begin position="10"/>
        <end position="302"/>
    </location>
</feature>
<evidence type="ECO:0000256" key="6">
    <source>
        <dbReference type="ARBA" id="ARBA00022827"/>
    </source>
</evidence>
<sequence length="709" mass="74015">MHTPYPLTQDVVLVGGGHTHALVLRKWAMSPLLGARLTLIDPNPTAPYSGMLPGHIAGHYDRAALEIDLVRLARFAGARLVLGRAEGLDLAAREIHVSGRPPIRYHRASLDIGVTSRLPDLPGFTDHALAAKPLGAFADRWEAFCTNPPPEPHVLILGGGVAGVELAMACAHRLGATAKVTLIEASDTALAGMNAKTRDTLLGEMAAQGITLRLNARAAEIGADHVRLEGGEALRADITIGATGARPQDWLAQTGLARVDGFVAVDDQLRSLSDDRIYAVGDCAHMGFAPRPKAGVYAVRQAPILYHNLRADLTGRARKRYKPQSDYLKLVSTGRKAAVADKAGMRSSGALLWRLKDRIDRKFMAKFHDLPAMSAPDLPRLRAEGVQAALSGKPLCGGCGAKVGAGLLSDVLAGLPSPARDDVLSRPGDDAAILRHGAGQQVITTDHLRAFVEDPYLMTRIALQHALGDVWAMGADPQAVLSQIILPKATPAVHAGMLAEITAAASEGARAVGAELVGGHTSIGAELSIGFTVTGLAPARAIGLDGARPGDRLVLTRPIGTGVLLAAEMQAAAPGQQVAALWELLAADQSKTARHLAAKAHAMTDVTGFGLAGHLARLCAASGTGAEIRLDAIPIHAGAEALAAAGHRSSLYPANRALVPDWPETTPRHELLFDPQTAGGLLAALPPGDPVPGTVEIGRVTADPGLRLV</sequence>
<dbReference type="GO" id="GO:0019646">
    <property type="term" value="P:aerobic electron transport chain"/>
    <property type="evidence" value="ECO:0007669"/>
    <property type="project" value="TreeGrafter"/>
</dbReference>
<dbReference type="PANTHER" id="PTHR42913:SF9">
    <property type="entry name" value="SLR1591 PROTEIN"/>
    <property type="match status" value="1"/>
</dbReference>
<dbReference type="KEGG" id="dsh:Dshi_3350"/>
<dbReference type="RefSeq" id="WP_012180010.1">
    <property type="nucleotide sequence ID" value="NC_009952.1"/>
</dbReference>
<accession>A8LNI9</accession>
<comment type="cofactor">
    <cofactor evidence="1">
        <name>FAD</name>
        <dbReference type="ChEBI" id="CHEBI:57692"/>
    </cofactor>
</comment>
<dbReference type="Gene3D" id="3.50.50.100">
    <property type="match status" value="1"/>
</dbReference>
<dbReference type="NCBIfam" id="TIGR00476">
    <property type="entry name" value="selD"/>
    <property type="match status" value="1"/>
</dbReference>
<evidence type="ECO:0000313" key="14">
    <source>
        <dbReference type="Proteomes" id="UP000006833"/>
    </source>
</evidence>
<dbReference type="InterPro" id="IPR036188">
    <property type="entry name" value="FAD/NAD-bd_sf"/>
</dbReference>
<dbReference type="InterPro" id="IPR017584">
    <property type="entry name" value="Pyridine_nucleo_diS_OxRdtase_N"/>
</dbReference>
<keyword evidence="2" id="KW-0285">Flavoprotein</keyword>
<dbReference type="EMBL" id="CP000830">
    <property type="protein sequence ID" value="ABV95083.1"/>
    <property type="molecule type" value="Genomic_DNA"/>
</dbReference>
<evidence type="ECO:0000259" key="11">
    <source>
        <dbReference type="Pfam" id="PF02769"/>
    </source>
</evidence>
<dbReference type="STRING" id="398580.Dshi_3350"/>
<dbReference type="Gene3D" id="3.90.650.10">
    <property type="entry name" value="PurM-like C-terminal domain"/>
    <property type="match status" value="1"/>
</dbReference>
<dbReference type="InterPro" id="IPR004536">
    <property type="entry name" value="SPS/SelD"/>
</dbReference>
<dbReference type="SUPFAM" id="SSF51905">
    <property type="entry name" value="FAD/NAD(P)-binding domain"/>
    <property type="match status" value="2"/>
</dbReference>
<evidence type="ECO:0000256" key="2">
    <source>
        <dbReference type="ARBA" id="ARBA00022630"/>
    </source>
</evidence>
<keyword evidence="3 13" id="KW-0808">Transferase</keyword>
<dbReference type="eggNOG" id="COG1252">
    <property type="taxonomic scope" value="Bacteria"/>
</dbReference>
<gene>
    <name evidence="13" type="primary">selD</name>
    <name evidence="13" type="ordered locus">Dshi_3350</name>
</gene>
<dbReference type="InterPro" id="IPR051169">
    <property type="entry name" value="NADH-Q_oxidoreductase"/>
</dbReference>
<evidence type="ECO:0000256" key="5">
    <source>
        <dbReference type="ARBA" id="ARBA00022777"/>
    </source>
</evidence>
<keyword evidence="8" id="KW-0560">Oxidoreductase</keyword>
<evidence type="ECO:0000256" key="1">
    <source>
        <dbReference type="ARBA" id="ARBA00001974"/>
    </source>
</evidence>
<dbReference type="InterPro" id="IPR016188">
    <property type="entry name" value="PurM-like_N"/>
</dbReference>
<feature type="domain" description="PurM-like N-terminal" evidence="10">
    <location>
        <begin position="428"/>
        <end position="536"/>
    </location>
</feature>
<evidence type="ECO:0000256" key="8">
    <source>
        <dbReference type="ARBA" id="ARBA00023002"/>
    </source>
</evidence>
<name>A8LNI9_DINSH</name>
<dbReference type="eggNOG" id="COG0709">
    <property type="taxonomic scope" value="Bacteria"/>
</dbReference>
<evidence type="ECO:0000256" key="3">
    <source>
        <dbReference type="ARBA" id="ARBA00022679"/>
    </source>
</evidence>
<dbReference type="Pfam" id="PF02769">
    <property type="entry name" value="AIRS_C"/>
    <property type="match status" value="1"/>
</dbReference>
<evidence type="ECO:0000256" key="7">
    <source>
        <dbReference type="ARBA" id="ARBA00022840"/>
    </source>
</evidence>
<dbReference type="GO" id="GO:0004756">
    <property type="term" value="F:selenide, water dikinase activity"/>
    <property type="evidence" value="ECO:0007669"/>
    <property type="project" value="UniProtKB-EC"/>
</dbReference>
<dbReference type="Gene3D" id="3.30.1330.10">
    <property type="entry name" value="PurM-like, N-terminal domain"/>
    <property type="match status" value="1"/>
</dbReference>
<feature type="domain" description="PurM-like C-terminal" evidence="11">
    <location>
        <begin position="548"/>
        <end position="705"/>
    </location>
</feature>
<dbReference type="InterPro" id="IPR010918">
    <property type="entry name" value="PurM-like_C_dom"/>
</dbReference>
<proteinExistence type="predicted"/>
<organism evidence="13 14">
    <name type="scientific">Dinoroseobacter shibae (strain DSM 16493 / NCIMB 14021 / DFL 12)</name>
    <dbReference type="NCBI Taxonomy" id="398580"/>
    <lineage>
        <taxon>Bacteria</taxon>
        <taxon>Pseudomonadati</taxon>
        <taxon>Pseudomonadota</taxon>
        <taxon>Alphaproteobacteria</taxon>
        <taxon>Rhodobacterales</taxon>
        <taxon>Roseobacteraceae</taxon>
        <taxon>Dinoroseobacter</taxon>
    </lineage>
</organism>
<dbReference type="NCBIfam" id="TIGR03169">
    <property type="entry name" value="Nterm_to_SelD"/>
    <property type="match status" value="1"/>
</dbReference>
<evidence type="ECO:0000259" key="10">
    <source>
        <dbReference type="Pfam" id="PF00586"/>
    </source>
</evidence>
<evidence type="ECO:0000259" key="12">
    <source>
        <dbReference type="Pfam" id="PF07992"/>
    </source>
</evidence>
<dbReference type="SUPFAM" id="SSF55326">
    <property type="entry name" value="PurM N-terminal domain-like"/>
    <property type="match status" value="1"/>
</dbReference>
<dbReference type="GO" id="GO:0005524">
    <property type="term" value="F:ATP binding"/>
    <property type="evidence" value="ECO:0007669"/>
    <property type="project" value="UniProtKB-KW"/>
</dbReference>
<dbReference type="InterPro" id="IPR023753">
    <property type="entry name" value="FAD/NAD-binding_dom"/>
</dbReference>
<dbReference type="InterPro" id="IPR036921">
    <property type="entry name" value="PurM-like_N_sf"/>
</dbReference>
<dbReference type="GO" id="GO:0003955">
    <property type="term" value="F:NAD(P)H dehydrogenase (quinone) activity"/>
    <property type="evidence" value="ECO:0007669"/>
    <property type="project" value="TreeGrafter"/>
</dbReference>
<keyword evidence="7" id="KW-0067">ATP-binding</keyword>
<dbReference type="InterPro" id="IPR036676">
    <property type="entry name" value="PurM-like_C_sf"/>
</dbReference>
<evidence type="ECO:0000256" key="4">
    <source>
        <dbReference type="ARBA" id="ARBA00022741"/>
    </source>
</evidence>
<dbReference type="PANTHER" id="PTHR42913">
    <property type="entry name" value="APOPTOSIS-INDUCING FACTOR 1"/>
    <property type="match status" value="1"/>
</dbReference>
<dbReference type="SUPFAM" id="SSF56042">
    <property type="entry name" value="PurM C-terminal domain-like"/>
    <property type="match status" value="1"/>
</dbReference>
<dbReference type="OrthoDB" id="9767928at2"/>
<keyword evidence="9" id="KW-0711">Selenium</keyword>
<dbReference type="HOGENOM" id="CLU_019558_0_0_5"/>
<dbReference type="EC" id="2.7.9.3" evidence="13"/>
<dbReference type="AlphaFoldDB" id="A8LNI9"/>
<evidence type="ECO:0000256" key="9">
    <source>
        <dbReference type="ARBA" id="ARBA00023266"/>
    </source>
</evidence>
<keyword evidence="5 13" id="KW-0418">Kinase</keyword>
<dbReference type="Proteomes" id="UP000006833">
    <property type="component" value="Chromosome"/>
</dbReference>
<protein>
    <submittedName>
        <fullName evidence="13">Selenide, water dikinase</fullName>
        <ecNumber evidence="13">2.7.9.3</ecNumber>
    </submittedName>
</protein>
<keyword evidence="4" id="KW-0547">Nucleotide-binding</keyword>
<reference evidence="14" key="1">
    <citation type="journal article" date="2010" name="ISME J.">
        <title>The complete genome sequence of the algal symbiont Dinoroseobacter shibae: a hitchhiker's guide to life in the sea.</title>
        <authorList>
            <person name="Wagner-Dobler I."/>
            <person name="Ballhausen B."/>
            <person name="Berger M."/>
            <person name="Brinkhoff T."/>
            <person name="Buchholz I."/>
            <person name="Bunk B."/>
            <person name="Cypionka H."/>
            <person name="Daniel R."/>
            <person name="Drepper T."/>
            <person name="Gerdts G."/>
            <person name="Hahnke S."/>
            <person name="Han C."/>
            <person name="Jahn D."/>
            <person name="Kalhoefer D."/>
            <person name="Kiss H."/>
            <person name="Klenk H.P."/>
            <person name="Kyrpides N."/>
            <person name="Liebl W."/>
            <person name="Liesegang H."/>
            <person name="Meincke L."/>
            <person name="Pati A."/>
            <person name="Petersen J."/>
            <person name="Piekarski T."/>
            <person name="Pommerenke C."/>
            <person name="Pradella S."/>
            <person name="Pukall R."/>
            <person name="Rabus R."/>
            <person name="Stackebrandt E."/>
            <person name="Thole S."/>
            <person name="Thompson L."/>
            <person name="Tielen P."/>
            <person name="Tomasch J."/>
            <person name="von Jan M."/>
            <person name="Wanphrut N."/>
            <person name="Wichels A."/>
            <person name="Zech H."/>
            <person name="Simon M."/>
        </authorList>
    </citation>
    <scope>NUCLEOTIDE SEQUENCE [LARGE SCALE GENOMIC DNA]</scope>
    <source>
        <strain evidence="14">DSM 16493 / NCIMB 14021 / DFL 12</strain>
    </source>
</reference>
<keyword evidence="6" id="KW-0274">FAD</keyword>
<dbReference type="CDD" id="cd02195">
    <property type="entry name" value="SelD"/>
    <property type="match status" value="1"/>
</dbReference>
<evidence type="ECO:0000313" key="13">
    <source>
        <dbReference type="EMBL" id="ABV95083.1"/>
    </source>
</evidence>